<dbReference type="Gramene" id="Psat04G0612500-T3">
    <property type="protein sequence ID" value="KAI5422987.1"/>
    <property type="gene ID" value="KIW84_046125"/>
</dbReference>
<evidence type="ECO:0000313" key="2">
    <source>
        <dbReference type="EMBL" id="KAI5422987.1"/>
    </source>
</evidence>
<name>A0A9D4XLZ3_PEA</name>
<proteinExistence type="predicted"/>
<reference evidence="2 3" key="1">
    <citation type="journal article" date="2022" name="Nat. Genet.">
        <title>Improved pea reference genome and pan-genome highlight genomic features and evolutionary characteristics.</title>
        <authorList>
            <person name="Yang T."/>
            <person name="Liu R."/>
            <person name="Luo Y."/>
            <person name="Hu S."/>
            <person name="Wang D."/>
            <person name="Wang C."/>
            <person name="Pandey M.K."/>
            <person name="Ge S."/>
            <person name="Xu Q."/>
            <person name="Li N."/>
            <person name="Li G."/>
            <person name="Huang Y."/>
            <person name="Saxena R.K."/>
            <person name="Ji Y."/>
            <person name="Li M."/>
            <person name="Yan X."/>
            <person name="He Y."/>
            <person name="Liu Y."/>
            <person name="Wang X."/>
            <person name="Xiang C."/>
            <person name="Varshney R.K."/>
            <person name="Ding H."/>
            <person name="Gao S."/>
            <person name="Zong X."/>
        </authorList>
    </citation>
    <scope>NUCLEOTIDE SEQUENCE [LARGE SCALE GENOMIC DNA]</scope>
    <source>
        <strain evidence="2 3">cv. Zhongwan 6</strain>
    </source>
</reference>
<keyword evidence="3" id="KW-1185">Reference proteome</keyword>
<feature type="region of interest" description="Disordered" evidence="1">
    <location>
        <begin position="367"/>
        <end position="412"/>
    </location>
</feature>
<dbReference type="Proteomes" id="UP001058974">
    <property type="component" value="Chromosome 4"/>
</dbReference>
<evidence type="ECO:0008006" key="4">
    <source>
        <dbReference type="Google" id="ProtNLM"/>
    </source>
</evidence>
<sequence length="435" mass="47759">MKDCPCLSNVHPSIGDLKNLLLLNLKDCTSLGYFPNEIYHLRSVITLIFSGCSKIDKLDEAIGKMKSLKTLIAANTGIKQVPFSIVRSKSIGYISLCGYEGLSRDIFPSIIWSWMSPTMNSLARIPPFGGLSMSLVSLDIDSKNLGLVHQSPILSSSSKLRSVCVQCHSEIQLKEELRRFLYDLTELETSHASQTSDLSFKSILIGMGSCQIVNETLGKSLSQGLTTNKSSASFLPRNNLPAWLAYTSEGPSVCFQVPKDSDCGMKGITLCVVYSSTLESMAPECLTSVLIINYTKFTIQICKRDTVMSFNDEDWKGVVSNLEVGEDVEIYVAFGHGLTVKETTVYLIYGESTVMEIEPSITVEVEPIPEVEVQPSPDVKTEPSPPSPGVEAQQSPDVKMESPLTVKNEPLPKPNEKIFIRLAKRVGGCLCLNHN</sequence>
<accession>A0A9D4XLZ3</accession>
<dbReference type="InterPro" id="IPR032675">
    <property type="entry name" value="LRR_dom_sf"/>
</dbReference>
<feature type="compositionally biased region" description="Low complexity" evidence="1">
    <location>
        <begin position="367"/>
        <end position="377"/>
    </location>
</feature>
<dbReference type="Gene3D" id="3.80.10.10">
    <property type="entry name" value="Ribonuclease Inhibitor"/>
    <property type="match status" value="1"/>
</dbReference>
<evidence type="ECO:0000313" key="3">
    <source>
        <dbReference type="Proteomes" id="UP001058974"/>
    </source>
</evidence>
<dbReference type="EMBL" id="JAMSHJ010000004">
    <property type="protein sequence ID" value="KAI5422987.1"/>
    <property type="molecule type" value="Genomic_DNA"/>
</dbReference>
<comment type="caution">
    <text evidence="2">The sequence shown here is derived from an EMBL/GenBank/DDBJ whole genome shotgun (WGS) entry which is preliminary data.</text>
</comment>
<organism evidence="2 3">
    <name type="scientific">Pisum sativum</name>
    <name type="common">Garden pea</name>
    <name type="synonym">Lathyrus oleraceus</name>
    <dbReference type="NCBI Taxonomy" id="3888"/>
    <lineage>
        <taxon>Eukaryota</taxon>
        <taxon>Viridiplantae</taxon>
        <taxon>Streptophyta</taxon>
        <taxon>Embryophyta</taxon>
        <taxon>Tracheophyta</taxon>
        <taxon>Spermatophyta</taxon>
        <taxon>Magnoliopsida</taxon>
        <taxon>eudicotyledons</taxon>
        <taxon>Gunneridae</taxon>
        <taxon>Pentapetalae</taxon>
        <taxon>rosids</taxon>
        <taxon>fabids</taxon>
        <taxon>Fabales</taxon>
        <taxon>Fabaceae</taxon>
        <taxon>Papilionoideae</taxon>
        <taxon>50 kb inversion clade</taxon>
        <taxon>NPAAA clade</taxon>
        <taxon>Hologalegina</taxon>
        <taxon>IRL clade</taxon>
        <taxon>Fabeae</taxon>
        <taxon>Lathyrus</taxon>
    </lineage>
</organism>
<evidence type="ECO:0000256" key="1">
    <source>
        <dbReference type="SAM" id="MobiDB-lite"/>
    </source>
</evidence>
<protein>
    <recommendedName>
        <fullName evidence="4">TMV resistance protein N</fullName>
    </recommendedName>
</protein>
<dbReference type="AlphaFoldDB" id="A0A9D4XLZ3"/>
<dbReference type="SUPFAM" id="SSF52058">
    <property type="entry name" value="L domain-like"/>
    <property type="match status" value="1"/>
</dbReference>
<gene>
    <name evidence="2" type="ORF">KIW84_046125</name>
</gene>